<proteinExistence type="predicted"/>
<dbReference type="GO" id="GO:0046872">
    <property type="term" value="F:metal ion binding"/>
    <property type="evidence" value="ECO:0007669"/>
    <property type="project" value="UniProtKB-KW"/>
</dbReference>
<dbReference type="PANTHER" id="PTHR11135">
    <property type="entry name" value="HISTONE ACETYLTRANSFERASE-RELATED"/>
    <property type="match status" value="1"/>
</dbReference>
<reference evidence="6" key="1">
    <citation type="journal article" date="2023" name="Insect Mol. Biol.">
        <title>Genome sequencing provides insights into the evolution of gene families encoding plant cell wall-degrading enzymes in longhorned beetles.</title>
        <authorList>
            <person name="Shin N.R."/>
            <person name="Okamura Y."/>
            <person name="Kirsch R."/>
            <person name="Pauchet Y."/>
        </authorList>
    </citation>
    <scope>NUCLEOTIDE SEQUENCE</scope>
    <source>
        <strain evidence="6">RBIC_L_NR</strain>
    </source>
</reference>
<keyword evidence="5" id="KW-0411">Iron-sulfur</keyword>
<dbReference type="Gene3D" id="3.40.630.30">
    <property type="match status" value="1"/>
</dbReference>
<dbReference type="AlphaFoldDB" id="A0AAV8ZL97"/>
<keyword evidence="4" id="KW-0408">Iron</keyword>
<dbReference type="GO" id="GO:0033588">
    <property type="term" value="C:elongator holoenzyme complex"/>
    <property type="evidence" value="ECO:0007669"/>
    <property type="project" value="TreeGrafter"/>
</dbReference>
<keyword evidence="1" id="KW-0004">4Fe-4S</keyword>
<evidence type="ECO:0000256" key="5">
    <source>
        <dbReference type="ARBA" id="ARBA00023014"/>
    </source>
</evidence>
<comment type="caution">
    <text evidence="6">The sequence shown here is derived from an EMBL/GenBank/DDBJ whole genome shotgun (WGS) entry which is preliminary data.</text>
</comment>
<protein>
    <recommendedName>
        <fullName evidence="8">N-acetyltransferase domain-containing protein</fullName>
    </recommendedName>
</protein>
<dbReference type="GO" id="GO:0005634">
    <property type="term" value="C:nucleus"/>
    <property type="evidence" value="ECO:0007669"/>
    <property type="project" value="TreeGrafter"/>
</dbReference>
<dbReference type="PANTHER" id="PTHR11135:SF0">
    <property type="entry name" value="ELONGATOR COMPLEX PROTEIN 3"/>
    <property type="match status" value="1"/>
</dbReference>
<keyword evidence="3" id="KW-0479">Metal-binding</keyword>
<evidence type="ECO:0000256" key="2">
    <source>
        <dbReference type="ARBA" id="ARBA00022691"/>
    </source>
</evidence>
<keyword evidence="2" id="KW-0949">S-adenosyl-L-methionine</keyword>
<dbReference type="Proteomes" id="UP001162156">
    <property type="component" value="Unassembled WGS sequence"/>
</dbReference>
<evidence type="ECO:0008006" key="8">
    <source>
        <dbReference type="Google" id="ProtNLM"/>
    </source>
</evidence>
<evidence type="ECO:0000256" key="4">
    <source>
        <dbReference type="ARBA" id="ARBA00023004"/>
    </source>
</evidence>
<dbReference type="EMBL" id="JANEYF010001313">
    <property type="protein sequence ID" value="KAJ8964818.1"/>
    <property type="molecule type" value="Genomic_DNA"/>
</dbReference>
<name>A0AAV8ZL97_9CUCU</name>
<evidence type="ECO:0000313" key="6">
    <source>
        <dbReference type="EMBL" id="KAJ8964818.1"/>
    </source>
</evidence>
<keyword evidence="7" id="KW-1185">Reference proteome</keyword>
<dbReference type="InterPro" id="IPR039661">
    <property type="entry name" value="ELP3"/>
</dbReference>
<accession>A0AAV8ZL97</accession>
<evidence type="ECO:0000313" key="7">
    <source>
        <dbReference type="Proteomes" id="UP001162156"/>
    </source>
</evidence>
<dbReference type="GO" id="GO:0002926">
    <property type="term" value="P:tRNA wobble base 5-methoxycarbonylmethyl-2-thiouridinylation"/>
    <property type="evidence" value="ECO:0007669"/>
    <property type="project" value="TreeGrafter"/>
</dbReference>
<evidence type="ECO:0000256" key="1">
    <source>
        <dbReference type="ARBA" id="ARBA00022485"/>
    </source>
</evidence>
<gene>
    <name evidence="6" type="ORF">NQ314_004625</name>
</gene>
<dbReference type="GO" id="GO:0005737">
    <property type="term" value="C:cytoplasm"/>
    <property type="evidence" value="ECO:0007669"/>
    <property type="project" value="TreeGrafter"/>
</dbReference>
<evidence type="ECO:0000256" key="3">
    <source>
        <dbReference type="ARBA" id="ARBA00022723"/>
    </source>
</evidence>
<sequence>MKKLRKCSEETTYRSELLGGCSIIRELHVYGSVVPVSGRDDNKFQHQGFGVLLMNWAEKIAIKEHESVKIAVISGVGTRNYYRKLGYELEGPYMVKSLVSGKYKSSFEWVDGDRLQIKKKSNNIILQVEYEDDDDVWLEEFDRNSAE</sequence>
<organism evidence="6 7">
    <name type="scientific">Rhamnusium bicolor</name>
    <dbReference type="NCBI Taxonomy" id="1586634"/>
    <lineage>
        <taxon>Eukaryota</taxon>
        <taxon>Metazoa</taxon>
        <taxon>Ecdysozoa</taxon>
        <taxon>Arthropoda</taxon>
        <taxon>Hexapoda</taxon>
        <taxon>Insecta</taxon>
        <taxon>Pterygota</taxon>
        <taxon>Neoptera</taxon>
        <taxon>Endopterygota</taxon>
        <taxon>Coleoptera</taxon>
        <taxon>Polyphaga</taxon>
        <taxon>Cucujiformia</taxon>
        <taxon>Chrysomeloidea</taxon>
        <taxon>Cerambycidae</taxon>
        <taxon>Lepturinae</taxon>
        <taxon>Rhagiini</taxon>
        <taxon>Rhamnusium</taxon>
    </lineage>
</organism>
<dbReference type="InterPro" id="IPR016181">
    <property type="entry name" value="Acyl_CoA_acyltransferase"/>
</dbReference>
<dbReference type="SUPFAM" id="SSF55729">
    <property type="entry name" value="Acyl-CoA N-acyltransferases (Nat)"/>
    <property type="match status" value="1"/>
</dbReference>
<dbReference type="GO" id="GO:0051539">
    <property type="term" value="F:4 iron, 4 sulfur cluster binding"/>
    <property type="evidence" value="ECO:0007669"/>
    <property type="project" value="UniProtKB-KW"/>
</dbReference>